<evidence type="ECO:0000313" key="1">
    <source>
        <dbReference type="EMBL" id="KAI2392939.1"/>
    </source>
</evidence>
<name>A0ACB8V583_9EURO</name>
<sequence length="625" mass="69951">MAAKVERYENLLIELLMSQDASKQQIIRNVLTEASEVMSRYADDDSASGDEANEEEQSVSVAGSSPRFQDRPRHALMELLGSTGYFGSASVVHWMKDVMVKLATYGFARRPAASGLDGLSAMTTESLNEINSPLLLGFSYFSNDIPEPQSITTAFQLPPESTGEALLNSYFSTIHMHFPILVEREFILQWRSYCQTTQPPNGSCLWVAILNVVFAIGALYAERVQIQYECLENHTIYWIRSHVLGQEPIQMIGLPTIEHIQLLTISALYCIASYQINRACYLLSLGVRYAYNRALHLLNATSSYSDEETELQVKVWHSLCSAERLVSLLTGLPSSIQDRFVPTQLPNAAHPTSRFESVTINSVSTCHASPYCLNTFANGLRLDAIVQETLVALYGSNTTRWASTRVQQIVIELDEKLTHWQADLAPGAMIWVEHGSDDSAPLVERMYLSLRFLATRILINRPGLSDTCELNTAISPQYEPSRRSLEMDAAIRCISAARSLARLFPHHFDAAEFYRTSPWWSVVHYLIQAGVVLVMEISFDVQHLPTEADNIIAESALIIRWLQTLSHTNDSIHRAYMSLNRLLELALEKARKNPNSVLGLTSNTSDPQTTPSIVPAFHARDPSFS</sequence>
<accession>A0ACB8V583</accession>
<gene>
    <name evidence="1" type="ORF">LOY88_000405</name>
</gene>
<organism evidence="1">
    <name type="scientific">Ophidiomyces ophidiicola</name>
    <dbReference type="NCBI Taxonomy" id="1387563"/>
    <lineage>
        <taxon>Eukaryota</taxon>
        <taxon>Fungi</taxon>
        <taxon>Dikarya</taxon>
        <taxon>Ascomycota</taxon>
        <taxon>Pezizomycotina</taxon>
        <taxon>Eurotiomycetes</taxon>
        <taxon>Eurotiomycetidae</taxon>
        <taxon>Onygenales</taxon>
        <taxon>Onygenaceae</taxon>
        <taxon>Ophidiomyces</taxon>
    </lineage>
</organism>
<comment type="caution">
    <text evidence="1">The sequence shown here is derived from an EMBL/GenBank/DDBJ whole genome shotgun (WGS) entry which is preliminary data.</text>
</comment>
<proteinExistence type="predicted"/>
<reference evidence="1" key="1">
    <citation type="journal article" date="2022" name="bioRxiv">
        <title>Population genetic analysis of Ophidiomyces ophidiicola, the causative agent of snake fungal disease, indicates recent introductions to the USA.</title>
        <authorList>
            <person name="Ladner J.T."/>
            <person name="Palmer J.M."/>
            <person name="Ettinger C.L."/>
            <person name="Stajich J.E."/>
            <person name="Farrell T.M."/>
            <person name="Glorioso B.M."/>
            <person name="Lawson B."/>
            <person name="Price S.J."/>
            <person name="Stengle A.G."/>
            <person name="Grear D.A."/>
            <person name="Lorch J.M."/>
        </authorList>
    </citation>
    <scope>NUCLEOTIDE SEQUENCE</scope>
    <source>
        <strain evidence="1">NWHC 24266-5</strain>
    </source>
</reference>
<protein>
    <submittedName>
        <fullName evidence="1">Uncharacterized protein</fullName>
    </submittedName>
</protein>
<dbReference type="EMBL" id="JALBCA010000004">
    <property type="protein sequence ID" value="KAI2392939.1"/>
    <property type="molecule type" value="Genomic_DNA"/>
</dbReference>